<dbReference type="KEGG" id="dmr:Deima_2970"/>
<dbReference type="Proteomes" id="UP000008635">
    <property type="component" value="Chromosome"/>
</dbReference>
<feature type="transmembrane region" description="Helical" evidence="5">
    <location>
        <begin position="97"/>
        <end position="115"/>
    </location>
</feature>
<evidence type="ECO:0000259" key="6">
    <source>
        <dbReference type="Pfam" id="PF04932"/>
    </source>
</evidence>
<dbReference type="eggNOG" id="ENOG5032R2C">
    <property type="taxonomic scope" value="Bacteria"/>
</dbReference>
<evidence type="ECO:0000256" key="2">
    <source>
        <dbReference type="ARBA" id="ARBA00022692"/>
    </source>
</evidence>
<evidence type="ECO:0000256" key="5">
    <source>
        <dbReference type="SAM" id="Phobius"/>
    </source>
</evidence>
<dbReference type="RefSeq" id="WP_013558102.1">
    <property type="nucleotide sequence ID" value="NC_014958.1"/>
</dbReference>
<proteinExistence type="predicted"/>
<evidence type="ECO:0000256" key="1">
    <source>
        <dbReference type="ARBA" id="ARBA00004141"/>
    </source>
</evidence>
<sequence length="447" mass="48546" precursor="true">MIFAAPRRAALSVSLLDLLLPLALAASIFPGGVFLSVVCLVILLCNKRLPDGLAGTVLLTLANPAVFQVDIMGFLRYLPLLLGLLLLWPKLRLTDMWVGWTIFACGALLFFNVVMVSALPTISFFKALLFSLTVWNLFNTPRVDWKGFAGRVDRFIPFYLLFSLPALFVPAIGFNVNGLGFQGLTNQPQVFGIWMALGATWLLYRWWTGMTALPPVLSILTLGGLLGSIILSEARTALLSFAIAAVTTWLVVIFRSPKKFGLRLLMALTVIIGTVIGSHNGAALESFIFKRSNASNFLDAAQTSRGFLVDRSLANFREHPVLGIGFGVPSDVASAKITYVPVIDVPIGIALEKGVWLSAALEEQGIVGTTALILMFFALAVYAIRSRNYMGLPLLAYFLSSNLGEMTMFSMGGTGLLQWVLVVAALRLNETRRSREGPASVSLEHAA</sequence>
<organism evidence="7 8">
    <name type="scientific">Deinococcus maricopensis (strain DSM 21211 / LMG 22137 / NRRL B-23946 / LB-34)</name>
    <dbReference type="NCBI Taxonomy" id="709986"/>
    <lineage>
        <taxon>Bacteria</taxon>
        <taxon>Thermotogati</taxon>
        <taxon>Deinococcota</taxon>
        <taxon>Deinococci</taxon>
        <taxon>Deinococcales</taxon>
        <taxon>Deinococcaceae</taxon>
        <taxon>Deinococcus</taxon>
    </lineage>
</organism>
<dbReference type="GO" id="GO:0016020">
    <property type="term" value="C:membrane"/>
    <property type="evidence" value="ECO:0007669"/>
    <property type="project" value="UniProtKB-SubCell"/>
</dbReference>
<dbReference type="HOGENOM" id="CLU_602492_0_0_0"/>
<reference evidence="7 8" key="1">
    <citation type="journal article" date="2011" name="Stand. Genomic Sci.">
        <title>Complete genome sequence of Deinococcus maricopensis type strain (LB-34).</title>
        <authorList>
            <person name="Pukall R."/>
            <person name="Zeytun A."/>
            <person name="Lucas S."/>
            <person name="Lapidus A."/>
            <person name="Hammon N."/>
            <person name="Deshpande S."/>
            <person name="Nolan M."/>
            <person name="Cheng J.F."/>
            <person name="Pitluck S."/>
            <person name="Liolios K."/>
            <person name="Pagani I."/>
            <person name="Mikhailova N."/>
            <person name="Ivanova N."/>
            <person name="Mavromatis K."/>
            <person name="Pati A."/>
            <person name="Tapia R."/>
            <person name="Han C."/>
            <person name="Goodwin L."/>
            <person name="Chen A."/>
            <person name="Palaniappan K."/>
            <person name="Land M."/>
            <person name="Hauser L."/>
            <person name="Chang Y.J."/>
            <person name="Jeffries C.D."/>
            <person name="Brambilla E.M."/>
            <person name="Rohde M."/>
            <person name="Goker M."/>
            <person name="Detter J.C."/>
            <person name="Woyke T."/>
            <person name="Bristow J."/>
            <person name="Eisen J.A."/>
            <person name="Markowitz V."/>
            <person name="Hugenholtz P."/>
            <person name="Kyrpides N.C."/>
            <person name="Klenk H.P."/>
        </authorList>
    </citation>
    <scope>NUCLEOTIDE SEQUENCE [LARGE SCALE GENOMIC DNA]</scope>
    <source>
        <strain evidence="8">DSM 21211 / LMG 22137 / NRRL B-23946 / LB-34</strain>
    </source>
</reference>
<dbReference type="AlphaFoldDB" id="E8UC10"/>
<protein>
    <recommendedName>
        <fullName evidence="6">O-antigen ligase-related domain-containing protein</fullName>
    </recommendedName>
</protein>
<dbReference type="Pfam" id="PF04932">
    <property type="entry name" value="Wzy_C"/>
    <property type="match status" value="1"/>
</dbReference>
<dbReference type="STRING" id="709986.Deima_2970"/>
<name>E8UC10_DEIML</name>
<feature type="transmembrane region" description="Helical" evidence="5">
    <location>
        <begin position="406"/>
        <end position="426"/>
    </location>
</feature>
<feature type="transmembrane region" description="Helical" evidence="5">
    <location>
        <begin position="158"/>
        <end position="178"/>
    </location>
</feature>
<evidence type="ECO:0000313" key="7">
    <source>
        <dbReference type="EMBL" id="ADV68599.1"/>
    </source>
</evidence>
<keyword evidence="2 5" id="KW-0812">Transmembrane</keyword>
<feature type="transmembrane region" description="Helical" evidence="5">
    <location>
        <begin position="190"/>
        <end position="207"/>
    </location>
</feature>
<gene>
    <name evidence="7" type="ordered locus">Deima_2970</name>
</gene>
<feature type="transmembrane region" description="Helical" evidence="5">
    <location>
        <begin position="238"/>
        <end position="254"/>
    </location>
</feature>
<keyword evidence="4 5" id="KW-0472">Membrane</keyword>
<keyword evidence="8" id="KW-1185">Reference proteome</keyword>
<feature type="transmembrane region" description="Helical" evidence="5">
    <location>
        <begin position="57"/>
        <end position="77"/>
    </location>
</feature>
<feature type="transmembrane region" description="Helical" evidence="5">
    <location>
        <begin position="20"/>
        <end position="45"/>
    </location>
</feature>
<keyword evidence="3 5" id="KW-1133">Transmembrane helix</keyword>
<accession>E8UC10</accession>
<feature type="transmembrane region" description="Helical" evidence="5">
    <location>
        <begin position="366"/>
        <end position="386"/>
    </location>
</feature>
<dbReference type="OrthoDB" id="7068559at2"/>
<feature type="transmembrane region" description="Helical" evidence="5">
    <location>
        <begin position="260"/>
        <end position="282"/>
    </location>
</feature>
<evidence type="ECO:0000313" key="8">
    <source>
        <dbReference type="Proteomes" id="UP000008635"/>
    </source>
</evidence>
<dbReference type="EMBL" id="CP002454">
    <property type="protein sequence ID" value="ADV68599.1"/>
    <property type="molecule type" value="Genomic_DNA"/>
</dbReference>
<evidence type="ECO:0000256" key="4">
    <source>
        <dbReference type="ARBA" id="ARBA00023136"/>
    </source>
</evidence>
<evidence type="ECO:0000256" key="3">
    <source>
        <dbReference type="ARBA" id="ARBA00022989"/>
    </source>
</evidence>
<feature type="transmembrane region" description="Helical" evidence="5">
    <location>
        <begin position="213"/>
        <end position="231"/>
    </location>
</feature>
<dbReference type="InterPro" id="IPR007016">
    <property type="entry name" value="O-antigen_ligase-rel_domated"/>
</dbReference>
<reference evidence="8" key="2">
    <citation type="submission" date="2011-01" db="EMBL/GenBank/DDBJ databases">
        <title>The complete genome of Deinococcus maricopensis DSM 21211.</title>
        <authorList>
            <consortium name="US DOE Joint Genome Institute (JGI-PGF)"/>
            <person name="Lucas S."/>
            <person name="Copeland A."/>
            <person name="Lapidus A."/>
            <person name="Goodwin L."/>
            <person name="Pitluck S."/>
            <person name="Kyrpides N."/>
            <person name="Mavromatis K."/>
            <person name="Pagani I."/>
            <person name="Ivanova N."/>
            <person name="Ovchinnikova G."/>
            <person name="Zeytun A."/>
            <person name="Detter J.C."/>
            <person name="Han C."/>
            <person name="Land M."/>
            <person name="Hauser L."/>
            <person name="Markowitz V."/>
            <person name="Cheng J.-F."/>
            <person name="Hugenholtz P."/>
            <person name="Woyke T."/>
            <person name="Wu D."/>
            <person name="Pukall R."/>
            <person name="Gehrich-Schroeter G."/>
            <person name="Brambilla E."/>
            <person name="Klenk H.-P."/>
            <person name="Eisen J.A."/>
        </authorList>
    </citation>
    <scope>NUCLEOTIDE SEQUENCE [LARGE SCALE GENOMIC DNA]</scope>
    <source>
        <strain evidence="8">DSM 21211 / LMG 22137 / NRRL B-23946 / LB-34</strain>
    </source>
</reference>
<comment type="subcellular location">
    <subcellularLocation>
        <location evidence="1">Membrane</location>
        <topology evidence="1">Multi-pass membrane protein</topology>
    </subcellularLocation>
</comment>
<feature type="domain" description="O-antigen ligase-related" evidence="6">
    <location>
        <begin position="225"/>
        <end position="327"/>
    </location>
</feature>